<feature type="signal peptide" evidence="1">
    <location>
        <begin position="1"/>
        <end position="37"/>
    </location>
</feature>
<dbReference type="AlphaFoldDB" id="A0A1L5NLT2"/>
<protein>
    <submittedName>
        <fullName evidence="2">Uncharacterized protein</fullName>
    </submittedName>
</protein>
<gene>
    <name evidence="2" type="ORF">IE4872_CH03266</name>
</gene>
<feature type="chain" id="PRO_5013154330" evidence="1">
    <location>
        <begin position="38"/>
        <end position="139"/>
    </location>
</feature>
<dbReference type="Proteomes" id="UP000184749">
    <property type="component" value="Chromosome"/>
</dbReference>
<dbReference type="STRING" id="56730.IE4872_CH03266"/>
<proteinExistence type="predicted"/>
<accession>A0A1L5NLT2</accession>
<reference evidence="2 3" key="1">
    <citation type="submission" date="2016-09" db="EMBL/GenBank/DDBJ databases">
        <title>The complete genome sequences of Rhizobium gallicum, symbiovars gallicum and phaseoli, symbionts associated to common bean (Phaseolus vulgaris).</title>
        <authorList>
            <person name="Bustos P."/>
            <person name="Santamaria R.I."/>
            <person name="Perez-Carrascal O.M."/>
            <person name="Juarez S."/>
            <person name="Lozano L."/>
            <person name="Martinez-Flores I."/>
            <person name="Martinez-Romero E."/>
            <person name="Cevallos M."/>
            <person name="Romero D."/>
            <person name="Davila G."/>
            <person name="Gonzalez V."/>
        </authorList>
    </citation>
    <scope>NUCLEOTIDE SEQUENCE [LARGE SCALE GENOMIC DNA]</scope>
    <source>
        <strain evidence="2 3">IE4872</strain>
    </source>
</reference>
<keyword evidence="1" id="KW-0732">Signal</keyword>
<sequence>MGRECPGRIARGGGIAMTRRSTAFAMALLATTGVASASELAPENGYSIHLDRFNGAVYYTVEKDGGYRVVATMASGEDAQPVRFVSTLGPGQRLMISVPRAVGQPSADFEILRHGEVLLVQEPSVTLIDNVSTSAIIEE</sequence>
<organism evidence="2 3">
    <name type="scientific">Rhizobium gallicum</name>
    <dbReference type="NCBI Taxonomy" id="56730"/>
    <lineage>
        <taxon>Bacteria</taxon>
        <taxon>Pseudomonadati</taxon>
        <taxon>Pseudomonadota</taxon>
        <taxon>Alphaproteobacteria</taxon>
        <taxon>Hyphomicrobiales</taxon>
        <taxon>Rhizobiaceae</taxon>
        <taxon>Rhizobium/Agrobacterium group</taxon>
        <taxon>Rhizobium</taxon>
    </lineage>
</organism>
<evidence type="ECO:0000256" key="1">
    <source>
        <dbReference type="SAM" id="SignalP"/>
    </source>
</evidence>
<name>A0A1L5NLT2_9HYPH</name>
<evidence type="ECO:0000313" key="2">
    <source>
        <dbReference type="EMBL" id="APO68866.1"/>
    </source>
</evidence>
<dbReference type="EMBL" id="CP017101">
    <property type="protein sequence ID" value="APO68866.1"/>
    <property type="molecule type" value="Genomic_DNA"/>
</dbReference>
<evidence type="ECO:0000313" key="3">
    <source>
        <dbReference type="Proteomes" id="UP000184749"/>
    </source>
</evidence>